<dbReference type="RefSeq" id="XP_022951503.1">
    <property type="nucleotide sequence ID" value="XM_023095735.1"/>
</dbReference>
<dbReference type="KEGG" id="cmos:111454301"/>
<feature type="transmembrane region" description="Helical" evidence="1">
    <location>
        <begin position="223"/>
        <end position="244"/>
    </location>
</feature>
<dbReference type="PANTHER" id="PTHR12242:SF10">
    <property type="entry name" value="TRANSMEMBRANE PROTEIN"/>
    <property type="match status" value="1"/>
</dbReference>
<dbReference type="PANTHER" id="PTHR12242">
    <property type="entry name" value="OS02G0130600 PROTEIN-RELATED"/>
    <property type="match status" value="1"/>
</dbReference>
<keyword evidence="1" id="KW-0472">Membrane</keyword>
<dbReference type="Proteomes" id="UP000504609">
    <property type="component" value="Unplaced"/>
</dbReference>
<accession>A0A6J1GIZ4</accession>
<name>A0A6J1GIZ4_CUCMO</name>
<keyword evidence="2" id="KW-1185">Reference proteome</keyword>
<protein>
    <submittedName>
        <fullName evidence="3 4">Uncharacterized protein LOC111454301</fullName>
    </submittedName>
</protein>
<feature type="transmembrane region" description="Helical" evidence="1">
    <location>
        <begin position="12"/>
        <end position="35"/>
    </location>
</feature>
<keyword evidence="1" id="KW-1133">Transmembrane helix</keyword>
<gene>
    <name evidence="3 4" type="primary">LOC111454301</name>
</gene>
<feature type="transmembrane region" description="Helical" evidence="1">
    <location>
        <begin position="256"/>
        <end position="281"/>
    </location>
</feature>
<evidence type="ECO:0000256" key="1">
    <source>
        <dbReference type="SAM" id="Phobius"/>
    </source>
</evidence>
<reference evidence="3 4" key="1">
    <citation type="submission" date="2025-04" db="UniProtKB">
        <authorList>
            <consortium name="RefSeq"/>
        </authorList>
    </citation>
    <scope>IDENTIFICATION</scope>
    <source>
        <tissue evidence="3 4">Young leaves</tissue>
    </source>
</reference>
<proteinExistence type="predicted"/>
<evidence type="ECO:0000313" key="4">
    <source>
        <dbReference type="RefSeq" id="XP_022951504.1"/>
    </source>
</evidence>
<evidence type="ECO:0000313" key="2">
    <source>
        <dbReference type="Proteomes" id="UP000504609"/>
    </source>
</evidence>
<keyword evidence="1" id="KW-0812">Transmembrane</keyword>
<dbReference type="GO" id="GO:0016020">
    <property type="term" value="C:membrane"/>
    <property type="evidence" value="ECO:0007669"/>
    <property type="project" value="TreeGrafter"/>
</dbReference>
<dbReference type="AlphaFoldDB" id="A0A6J1GIZ4"/>
<dbReference type="GeneID" id="111454301"/>
<dbReference type="RefSeq" id="XP_022951504.1">
    <property type="nucleotide sequence ID" value="XM_023095736.1"/>
</dbReference>
<evidence type="ECO:0000313" key="3">
    <source>
        <dbReference type="RefSeq" id="XP_022951503.1"/>
    </source>
</evidence>
<feature type="transmembrane region" description="Helical" evidence="1">
    <location>
        <begin position="77"/>
        <end position="97"/>
    </location>
</feature>
<feature type="transmembrane region" description="Helical" evidence="1">
    <location>
        <begin position="109"/>
        <end position="130"/>
    </location>
</feature>
<organism evidence="2 4">
    <name type="scientific">Cucurbita moschata</name>
    <name type="common">Winter crookneck squash</name>
    <name type="synonym">Cucurbita pepo var. moschata</name>
    <dbReference type="NCBI Taxonomy" id="3662"/>
    <lineage>
        <taxon>Eukaryota</taxon>
        <taxon>Viridiplantae</taxon>
        <taxon>Streptophyta</taxon>
        <taxon>Embryophyta</taxon>
        <taxon>Tracheophyta</taxon>
        <taxon>Spermatophyta</taxon>
        <taxon>Magnoliopsida</taxon>
        <taxon>eudicotyledons</taxon>
        <taxon>Gunneridae</taxon>
        <taxon>Pentapetalae</taxon>
        <taxon>rosids</taxon>
        <taxon>fabids</taxon>
        <taxon>Cucurbitales</taxon>
        <taxon>Cucurbitaceae</taxon>
        <taxon>Cucurbiteae</taxon>
        <taxon>Cucurbita</taxon>
    </lineage>
</organism>
<feature type="transmembrane region" description="Helical" evidence="1">
    <location>
        <begin position="188"/>
        <end position="211"/>
    </location>
</feature>
<feature type="transmembrane region" description="Helical" evidence="1">
    <location>
        <begin position="293"/>
        <end position="313"/>
    </location>
</feature>
<sequence>MTTETNTLSYWLNWRFSVCALFLSTFMLVAALLIWKYEGSKRRKPGSTDHSQDSVGSLYEDELWQPCLKPIHPAWLLAYRTLAFAVLFALILSETIVKGGRIFLFYTQWTFTLVTLYFGLATSFSIYGCCRKGNNNSSSTEHTSLDAERGNYVPPALNEGSPNASNTAKCLNSSEDFHTRKAAGVGGYACQIIFQVSAGAVVLTDIVFWTILYPYLLSRSRGLSFFVVTMHSVNAVCLLGESILNGLRYPFFRIGYFVLWTGTYVIFQWILHACVSMPWPYPFLDLSPPTAPTWYAGVGLMNIPCFGVFALAFKMKQYLLPKLFPQSFQGRS</sequence>